<dbReference type="EMBL" id="JAPDGR010001133">
    <property type="protein sequence ID" value="KAJ2985271.1"/>
    <property type="molecule type" value="Genomic_DNA"/>
</dbReference>
<sequence length="269" mass="29797">MQTNPSLENTSATPTNGTNKRPRPPSSTSISVAPKRTKPKAVSSEVDSEKETDNLLQSLQRPLVTQQEQEQEQQQSYPNVAPAPEPLAETPVTQVVESDRENTPQSILPTPQSILPTPNPFEVLANLEKKKNLGSNNENEQDDSSSFDTVLENAPKVATQPSTPQQKPEQEPESPVPQPLWPVEQTLNTIDQLCSPDQQQHQRDLSETRFPIRTTSSTPSRFQTNNTIGNSHNKESLELILYNPQGYDVVMANTPKIKHLKVTVSNPLA</sequence>
<name>A0ACC1P1Y8_9PEZI</name>
<organism evidence="1 2">
    <name type="scientific">Xylaria curta</name>
    <dbReference type="NCBI Taxonomy" id="42375"/>
    <lineage>
        <taxon>Eukaryota</taxon>
        <taxon>Fungi</taxon>
        <taxon>Dikarya</taxon>
        <taxon>Ascomycota</taxon>
        <taxon>Pezizomycotina</taxon>
        <taxon>Sordariomycetes</taxon>
        <taxon>Xylariomycetidae</taxon>
        <taxon>Xylariales</taxon>
        <taxon>Xylariaceae</taxon>
        <taxon>Xylaria</taxon>
    </lineage>
</organism>
<accession>A0ACC1P1Y8</accession>
<comment type="caution">
    <text evidence="1">The sequence shown here is derived from an EMBL/GenBank/DDBJ whole genome shotgun (WGS) entry which is preliminary data.</text>
</comment>
<proteinExistence type="predicted"/>
<evidence type="ECO:0000313" key="1">
    <source>
        <dbReference type="EMBL" id="KAJ2985271.1"/>
    </source>
</evidence>
<protein>
    <submittedName>
        <fullName evidence="1">Uncharacterized protein</fullName>
    </submittedName>
</protein>
<reference evidence="1" key="1">
    <citation type="submission" date="2022-10" db="EMBL/GenBank/DDBJ databases">
        <title>Genome Sequence of Xylaria curta.</title>
        <authorList>
            <person name="Buettner E."/>
        </authorList>
    </citation>
    <scope>NUCLEOTIDE SEQUENCE</scope>
    <source>
        <strain evidence="1">Babe10</strain>
    </source>
</reference>
<dbReference type="Proteomes" id="UP001143856">
    <property type="component" value="Unassembled WGS sequence"/>
</dbReference>
<keyword evidence="2" id="KW-1185">Reference proteome</keyword>
<gene>
    <name evidence="1" type="ORF">NUW58_g5627</name>
</gene>
<evidence type="ECO:0000313" key="2">
    <source>
        <dbReference type="Proteomes" id="UP001143856"/>
    </source>
</evidence>